<sequence>MLAGLGPSARKLVFDVDASMKSLADTSMKSFGGFDSSARNLLELTDRDEMSTMRRIASLDVTYREEERIVSATERVKRTMATVTSNQDALVSEIAQLHQKFAAAQKEHQTTKHELALYKAIYGDIALAMQDGETPPSPRSRRNSIVDNVAKSLQKNVHAASQPVLSKVSHSSIAQPTIQGVHFKNLGHRVRPVVARPQITRAKTTIELTDRDLPLDDEFERIMHDLLH</sequence>
<dbReference type="AlphaFoldDB" id="A0A067CLQ0"/>
<evidence type="ECO:0000313" key="2">
    <source>
        <dbReference type="Proteomes" id="UP000030745"/>
    </source>
</evidence>
<dbReference type="EMBL" id="KK583215">
    <property type="protein sequence ID" value="KDO27707.1"/>
    <property type="molecule type" value="Genomic_DNA"/>
</dbReference>
<gene>
    <name evidence="1" type="ORF">SPRG_07336</name>
</gene>
<name>A0A067CLQ0_SAPPC</name>
<dbReference type="RefSeq" id="XP_012201516.1">
    <property type="nucleotide sequence ID" value="XM_012346126.1"/>
</dbReference>
<protein>
    <submittedName>
        <fullName evidence="1">Uncharacterized protein</fullName>
    </submittedName>
</protein>
<dbReference type="GeneID" id="24129615"/>
<keyword evidence="2" id="KW-1185">Reference proteome</keyword>
<dbReference type="VEuPathDB" id="FungiDB:SPRG_07336"/>
<organism evidence="1 2">
    <name type="scientific">Saprolegnia parasitica (strain CBS 223.65)</name>
    <dbReference type="NCBI Taxonomy" id="695850"/>
    <lineage>
        <taxon>Eukaryota</taxon>
        <taxon>Sar</taxon>
        <taxon>Stramenopiles</taxon>
        <taxon>Oomycota</taxon>
        <taxon>Saprolegniomycetes</taxon>
        <taxon>Saprolegniales</taxon>
        <taxon>Saprolegniaceae</taxon>
        <taxon>Saprolegnia</taxon>
    </lineage>
</organism>
<dbReference type="Proteomes" id="UP000030745">
    <property type="component" value="Unassembled WGS sequence"/>
</dbReference>
<proteinExistence type="predicted"/>
<evidence type="ECO:0000313" key="1">
    <source>
        <dbReference type="EMBL" id="KDO27707.1"/>
    </source>
</evidence>
<dbReference type="KEGG" id="spar:SPRG_07336"/>
<reference evidence="1 2" key="1">
    <citation type="journal article" date="2013" name="PLoS Genet.">
        <title>Distinctive expansion of potential virulence genes in the genome of the oomycete fish pathogen Saprolegnia parasitica.</title>
        <authorList>
            <person name="Jiang R.H."/>
            <person name="de Bruijn I."/>
            <person name="Haas B.J."/>
            <person name="Belmonte R."/>
            <person name="Lobach L."/>
            <person name="Christie J."/>
            <person name="van den Ackerveken G."/>
            <person name="Bottin A."/>
            <person name="Bulone V."/>
            <person name="Diaz-Moreno S.M."/>
            <person name="Dumas B."/>
            <person name="Fan L."/>
            <person name="Gaulin E."/>
            <person name="Govers F."/>
            <person name="Grenville-Briggs L.J."/>
            <person name="Horner N.R."/>
            <person name="Levin J.Z."/>
            <person name="Mammella M."/>
            <person name="Meijer H.J."/>
            <person name="Morris P."/>
            <person name="Nusbaum C."/>
            <person name="Oome S."/>
            <person name="Phillips A.J."/>
            <person name="van Rooyen D."/>
            <person name="Rzeszutek E."/>
            <person name="Saraiva M."/>
            <person name="Secombes C.J."/>
            <person name="Seidl M.F."/>
            <person name="Snel B."/>
            <person name="Stassen J.H."/>
            <person name="Sykes S."/>
            <person name="Tripathy S."/>
            <person name="van den Berg H."/>
            <person name="Vega-Arreguin J.C."/>
            <person name="Wawra S."/>
            <person name="Young S.K."/>
            <person name="Zeng Q."/>
            <person name="Dieguez-Uribeondo J."/>
            <person name="Russ C."/>
            <person name="Tyler B.M."/>
            <person name="van West P."/>
        </authorList>
    </citation>
    <scope>NUCLEOTIDE SEQUENCE [LARGE SCALE GENOMIC DNA]</scope>
    <source>
        <strain evidence="1 2">CBS 223.65</strain>
    </source>
</reference>
<accession>A0A067CLQ0</accession>